<protein>
    <submittedName>
        <fullName evidence="3">Uncharacterized protein</fullName>
    </submittedName>
</protein>
<proteinExistence type="predicted"/>
<feature type="transmembrane region" description="Helical" evidence="2">
    <location>
        <begin position="2674"/>
        <end position="2691"/>
    </location>
</feature>
<organism evidence="3 4">
    <name type="scientific">Maioricimonas rarisocia</name>
    <dbReference type="NCBI Taxonomy" id="2528026"/>
    <lineage>
        <taxon>Bacteria</taxon>
        <taxon>Pseudomonadati</taxon>
        <taxon>Planctomycetota</taxon>
        <taxon>Planctomycetia</taxon>
        <taxon>Planctomycetales</taxon>
        <taxon>Planctomycetaceae</taxon>
        <taxon>Maioricimonas</taxon>
    </lineage>
</organism>
<feature type="transmembrane region" description="Helical" evidence="2">
    <location>
        <begin position="1295"/>
        <end position="1316"/>
    </location>
</feature>
<keyword evidence="2" id="KW-0472">Membrane</keyword>
<accession>A0A517Z6Q9</accession>
<name>A0A517Z6Q9_9PLAN</name>
<reference evidence="3 4" key="1">
    <citation type="submission" date="2019-02" db="EMBL/GenBank/DDBJ databases">
        <title>Deep-cultivation of Planctomycetes and their phenomic and genomic characterization uncovers novel biology.</title>
        <authorList>
            <person name="Wiegand S."/>
            <person name="Jogler M."/>
            <person name="Boedeker C."/>
            <person name="Pinto D."/>
            <person name="Vollmers J."/>
            <person name="Rivas-Marin E."/>
            <person name="Kohn T."/>
            <person name="Peeters S.H."/>
            <person name="Heuer A."/>
            <person name="Rast P."/>
            <person name="Oberbeckmann S."/>
            <person name="Bunk B."/>
            <person name="Jeske O."/>
            <person name="Meyerdierks A."/>
            <person name="Storesund J.E."/>
            <person name="Kallscheuer N."/>
            <person name="Luecker S."/>
            <person name="Lage O.M."/>
            <person name="Pohl T."/>
            <person name="Merkel B.J."/>
            <person name="Hornburger P."/>
            <person name="Mueller R.-W."/>
            <person name="Bruemmer F."/>
            <person name="Labrenz M."/>
            <person name="Spormann A.M."/>
            <person name="Op den Camp H."/>
            <person name="Overmann J."/>
            <person name="Amann R."/>
            <person name="Jetten M.S.M."/>
            <person name="Mascher T."/>
            <person name="Medema M.H."/>
            <person name="Devos D.P."/>
            <person name="Kaster A.-K."/>
            <person name="Ovreas L."/>
            <person name="Rohde M."/>
            <person name="Galperin M.Y."/>
            <person name="Jogler C."/>
        </authorList>
    </citation>
    <scope>NUCLEOTIDE SEQUENCE [LARGE SCALE GENOMIC DNA]</scope>
    <source>
        <strain evidence="3 4">Mal4</strain>
    </source>
</reference>
<feature type="transmembrane region" description="Helical" evidence="2">
    <location>
        <begin position="1268"/>
        <end position="1288"/>
    </location>
</feature>
<keyword evidence="4" id="KW-1185">Reference proteome</keyword>
<dbReference type="KEGG" id="mri:Mal4_24950"/>
<evidence type="ECO:0000313" key="3">
    <source>
        <dbReference type="EMBL" id="QDU38172.1"/>
    </source>
</evidence>
<feature type="compositionally biased region" description="Polar residues" evidence="1">
    <location>
        <begin position="1035"/>
        <end position="1052"/>
    </location>
</feature>
<feature type="transmembrane region" description="Helical" evidence="2">
    <location>
        <begin position="968"/>
        <end position="987"/>
    </location>
</feature>
<feature type="transmembrane region" description="Helical" evidence="2">
    <location>
        <begin position="2652"/>
        <end position="2668"/>
    </location>
</feature>
<keyword evidence="2" id="KW-1133">Transmembrane helix</keyword>
<gene>
    <name evidence="3" type="ORF">Mal4_24950</name>
</gene>
<feature type="compositionally biased region" description="Low complexity" evidence="1">
    <location>
        <begin position="1054"/>
        <end position="1065"/>
    </location>
</feature>
<evidence type="ECO:0000313" key="4">
    <source>
        <dbReference type="Proteomes" id="UP000320496"/>
    </source>
</evidence>
<feature type="transmembrane region" description="Helical" evidence="2">
    <location>
        <begin position="1322"/>
        <end position="1342"/>
    </location>
</feature>
<keyword evidence="2" id="KW-0812">Transmembrane</keyword>
<evidence type="ECO:0000256" key="2">
    <source>
        <dbReference type="SAM" id="Phobius"/>
    </source>
</evidence>
<feature type="transmembrane region" description="Helical" evidence="2">
    <location>
        <begin position="1354"/>
        <end position="1375"/>
    </location>
</feature>
<dbReference type="EMBL" id="CP036275">
    <property type="protein sequence ID" value="QDU38172.1"/>
    <property type="molecule type" value="Genomic_DNA"/>
</dbReference>
<dbReference type="Proteomes" id="UP000320496">
    <property type="component" value="Chromosome"/>
</dbReference>
<evidence type="ECO:0000256" key="1">
    <source>
        <dbReference type="SAM" id="MobiDB-lite"/>
    </source>
</evidence>
<feature type="region of interest" description="Disordered" evidence="1">
    <location>
        <begin position="1035"/>
        <end position="1071"/>
    </location>
</feature>
<feature type="region of interest" description="Disordered" evidence="1">
    <location>
        <begin position="1122"/>
        <end position="1166"/>
    </location>
</feature>
<feature type="transmembrane region" description="Helical" evidence="2">
    <location>
        <begin position="994"/>
        <end position="1013"/>
    </location>
</feature>
<sequence length="2698" mass="292137">MSLQRFPFRPAHMRARVCHSITLLLAVAGLMFSVGGTARSADDLPAPRRIYVPVEDLDAVLNRDRKGVLLPQDEFNDLYRQASEVLETRPNLPQTVVVSSGSYQATINGDRLELTGTVRFRQFVDDWCRVILPAGGLGVEQAELDGEPARIGRGKQHPNVLVLYSREEGEHTLEVTFSAPLVGVGSDRIADFELFNAPTGTLSFELPAGKFLVIDGLQLKRPADSDQSAEYEIAIGGRKRIQLRVTERQTQARGDVLTFASTAYGVRVAPGEVTWSATTQLQVYGQTLDRLVCTIPRELEITAVDSNGLESWELGDVEGDDERTSITLTYRQPFDGSRRIEFRGVVEPAADDVWYVPGLSYSNITAHTGSVLVTYPAGVRVQLEEIARARPTTAPGSDDGAGGRLRYEIWQDDFRLGFRTEAKQREVHAAMTNVLDINRGGLDLYASVNVETLFAPLFDVRLTLPAEWEITETVVAGQSVQWQLVPLEAGLHQVRIPLSTPLPVGQSVAVQLVAHRDLEDWPVEATPVRIALPEVRLPQADIVEALFGIVADSELNLLPIDIEGLDPARQSDLALLNNKLSAVGREVRLGYTYQDTVFSGQIEVSRKPTQVSARSVTHFRIGRETVFTHWESRVTISGGGRRDIEVSVPESAGTDLRFHVIASAPAGRGAGVRIVEQQPQDPANGRRIWTLRFDRRVLGTVRVAVDIRSARGDVATLSVPELTLPGVELESGFIAVEAAADQRLRFNALGSDGQPLREVDPVDFPRSSYQPQERVVAGFAYTRPGWQVAVATTRFDPDAVPTAVVHALSLESVLAEDGQFQHVADVTFTAVGVQAIRVRLPEPSRLWSTSLDGAPVEVRRGDDAYLIPLTPADDPTGQRRLELFYETAVPPLESPGELRQASPRFAVVGGDGTEQPIEILEQSWQLHHPPDLLLLHSEGQFRATDEPRPDSILWQIREALEAPSPRDIAVSAGVLVVAASVLFLLALGIARFGCLGSVVTSIVLGVILVALMMPATQRAREAADMALYDTEETATVAQPQAESSNAVDSPQQWAAPAGGEAPAEGMRFSGEAEGDDRGVIVQNGAMPAPVDQKAETRDRNANGAVDRAGRQQSFFESGLDEYGAVPQPAARPESRPAMAGEPLSDMSAPQLQTPERAPAAPGMGGAGGGFGGGGGLGGAMDGDVGGRAGAIADYADVDAEEEALGEAPIAAGFVGGFGAGRGALLSLTLKLDPPPDSVTREFRYFGAGTAAAEEALQLTVADERDGRMLTLAVAAATVVLFWLGGLVNLTRMVPLMVLVAGLPVALLTVVPASLLFVLDGLFLGGLASLILWTVVSVCRACASFGRRWSSHRTISTGILLATTLAASMVSGRAIGAEPAAPPATPDSLIGVPHVIVPYEAGTDPKTAERILVPHDLFLKLWNATHPEDRATGEAPEESLLSEALYSARLETAGDETRVAVSARYVVHNLTQESVRIPLPLGKVALEAAELDGEPAPLITEEETSSVVVSEPGRHVLDVTFSVPAEVTGPAGRFTLPLRAVPTGRLSFELPDVEDLVVRVNGGQSTYRLRTVDGDRVIETPVDQGGDLTVSWQPRATSGSAQGIVHVDSSTAARVTDAGLELTRSISINVRQGALADISFALDEGLGVKRIAGPDLGGWQIDDEGDARSLRVIFRREIDADTTLTIELYYPLTLTDEPAQLQFPQLVPQNVSRETGQIGVLASDRYVVRSGNVQGARQINVDQFRLPDGVTADGDKVRFAFRFAARPIEVPFTVSRSETETRVAVHHGVDVGLRKVRTTSRMFFEVRGAPRASLTVALPEGYLPVEVAADFLVDWYISEADGGRELTVEFDQPRSGGITILLDGHVPRDQGDDSVSIELPQPLDVARQSSRAGIWIDDTYATSITSTGDWQSIAPDELPVELLQLQSTAPRLAFRSSTLSPEPVQVDLSRTTPLLSADALTLIAVSDTAINYGLTLQWQIERAATDTLVFTTSEWLADRLDFSGPNIRQVRSDAPADGRIRWTLTTIEPVRGRYLVTAAATQPLPDDKLVRPLDVRFEQPADEAGSELEGQRQYAILVNLSAQRLTPVDVNAIETVRVEDLPIRLDNSLVQQAFDIVRVRPGQLPVWQMERFDTQQGAAATVTDAELLTVLAHDGSWRTRAIYTVRNRGRQFLALRVPEGMRILSVFVRGEPSRTVTTELDDETIHLVALPQTSVSDLSFPVTMMFSGQVAGGDLDRFRLRGRAVRLPAPTVVGARASESQTGSEEFGLPVVQTRWTVYLPEDLDAAPVREPGATNLTWHTDSDSWIDYEMRRLTQLKAEVSELTRIAKSERYSSRQRAQARSNLKQLGLAVHDYYDLGDRGRQASSQSREDFESFRKEVAEEAITNAGIVLDDATRSVNDFDSDADGLQVEDGRRYIVTQNSMIFDNNYGMTPRGESIGGDASGTFTFSGKGAALERAEKGKASELSSSLGRNSRSELRRQLEGQALFGNESQIRSGRELQLNGRDAFQRRFREREIEQLQESLSLQVQQQQQLEAEPFSLQQAGQMPAFGRDVSVAGTIVGDLQGLGGGGVPAPWTSAGGLSLEMELPQTGRELVFTKVGGDPVLTLSVRPRETVTIGLRSVWAILGVVVVVWLAISIGRAGAAGRVMQRIPILLIVVGGLGFLLLGELRPPALGLFLLGGLIAAIQYVIRTRTQRA</sequence>
<feature type="transmembrane region" description="Helical" evidence="2">
    <location>
        <begin position="2622"/>
        <end position="2640"/>
    </location>
</feature>